<sequence>MDAKRRLDLALDASEIGIYHIDLRTGTICADARYLAMLGYSLREINPTLDWWRSALHPHEVDGANESLVELINGDGERLRSEYRMRHRDGRWIWVEDRARIAERDEHGQPLLIIGVHIDISQRKRAEQKLAYQAEHDQLTHLLNRHSFLYSLKRVHAESQRTQRPYCIAMLDLDLFKQVNDTYGHLVGDRVLSNFAKLLRRSLREADWAARWGGEEFIVLMPNTEADQAQRSMERLRKTLATARFGMVEPPIRVTVSAGIAESSMDDRAGDEVIKRADTALYAAKHLGRDRVCPASACQMA</sequence>
<name>A0A9X1B585_9GAMM</name>
<dbReference type="NCBIfam" id="TIGR00229">
    <property type="entry name" value="sensory_box"/>
    <property type="match status" value="1"/>
</dbReference>
<dbReference type="AlphaFoldDB" id="A0A9X1B585"/>
<dbReference type="InterPro" id="IPR050469">
    <property type="entry name" value="Diguanylate_Cyclase"/>
</dbReference>
<keyword evidence="7" id="KW-1185">Reference proteome</keyword>
<dbReference type="InterPro" id="IPR000014">
    <property type="entry name" value="PAS"/>
</dbReference>
<evidence type="ECO:0000256" key="3">
    <source>
        <dbReference type="ARBA" id="ARBA00034247"/>
    </source>
</evidence>
<dbReference type="SUPFAM" id="SSF55785">
    <property type="entry name" value="PYP-like sensor domain (PAS domain)"/>
    <property type="match status" value="1"/>
</dbReference>
<dbReference type="NCBIfam" id="TIGR00254">
    <property type="entry name" value="GGDEF"/>
    <property type="match status" value="1"/>
</dbReference>
<dbReference type="EC" id="2.7.7.65" evidence="2"/>
<dbReference type="Pfam" id="PF08447">
    <property type="entry name" value="PAS_3"/>
    <property type="match status" value="1"/>
</dbReference>
<dbReference type="InterPro" id="IPR000700">
    <property type="entry name" value="PAS-assoc_C"/>
</dbReference>
<dbReference type="InterPro" id="IPR013655">
    <property type="entry name" value="PAS_fold_3"/>
</dbReference>
<evidence type="ECO:0000313" key="7">
    <source>
        <dbReference type="Proteomes" id="UP001138768"/>
    </source>
</evidence>
<comment type="caution">
    <text evidence="6">The sequence shown here is derived from an EMBL/GenBank/DDBJ whole genome shotgun (WGS) entry which is preliminary data.</text>
</comment>
<evidence type="ECO:0000256" key="1">
    <source>
        <dbReference type="ARBA" id="ARBA00001946"/>
    </source>
</evidence>
<protein>
    <recommendedName>
        <fullName evidence="2">diguanylate cyclase</fullName>
        <ecNumber evidence="2">2.7.7.65</ecNumber>
    </recommendedName>
</protein>
<dbReference type="RefSeq" id="WP_200246083.1">
    <property type="nucleotide sequence ID" value="NZ_NRRY01000027.1"/>
</dbReference>
<dbReference type="InterPro" id="IPR029787">
    <property type="entry name" value="Nucleotide_cyclase"/>
</dbReference>
<dbReference type="InterPro" id="IPR035965">
    <property type="entry name" value="PAS-like_dom_sf"/>
</dbReference>
<feature type="domain" description="GGDEF" evidence="5">
    <location>
        <begin position="164"/>
        <end position="297"/>
    </location>
</feature>
<dbReference type="FunFam" id="3.30.70.270:FF:000001">
    <property type="entry name" value="Diguanylate cyclase domain protein"/>
    <property type="match status" value="1"/>
</dbReference>
<dbReference type="Gene3D" id="3.30.450.20">
    <property type="entry name" value="PAS domain"/>
    <property type="match status" value="1"/>
</dbReference>
<dbReference type="GO" id="GO:0052621">
    <property type="term" value="F:diguanylate cyclase activity"/>
    <property type="evidence" value="ECO:0007669"/>
    <property type="project" value="UniProtKB-EC"/>
</dbReference>
<evidence type="ECO:0000256" key="2">
    <source>
        <dbReference type="ARBA" id="ARBA00012528"/>
    </source>
</evidence>
<dbReference type="InterPro" id="IPR001610">
    <property type="entry name" value="PAC"/>
</dbReference>
<proteinExistence type="predicted"/>
<dbReference type="PROSITE" id="PS50887">
    <property type="entry name" value="GGDEF"/>
    <property type="match status" value="1"/>
</dbReference>
<evidence type="ECO:0000313" key="6">
    <source>
        <dbReference type="EMBL" id="MBK1619859.1"/>
    </source>
</evidence>
<comment type="cofactor">
    <cofactor evidence="1">
        <name>Mg(2+)</name>
        <dbReference type="ChEBI" id="CHEBI:18420"/>
    </cofactor>
</comment>
<dbReference type="InterPro" id="IPR043128">
    <property type="entry name" value="Rev_trsase/Diguanyl_cyclase"/>
</dbReference>
<dbReference type="Gene3D" id="3.30.70.270">
    <property type="match status" value="1"/>
</dbReference>
<comment type="catalytic activity">
    <reaction evidence="3">
        <text>2 GTP = 3',3'-c-di-GMP + 2 diphosphate</text>
        <dbReference type="Rhea" id="RHEA:24898"/>
        <dbReference type="ChEBI" id="CHEBI:33019"/>
        <dbReference type="ChEBI" id="CHEBI:37565"/>
        <dbReference type="ChEBI" id="CHEBI:58805"/>
        <dbReference type="EC" id="2.7.7.65"/>
    </reaction>
</comment>
<gene>
    <name evidence="6" type="ORF">CKO42_15695</name>
</gene>
<dbReference type="PANTHER" id="PTHR45138">
    <property type="entry name" value="REGULATORY COMPONENTS OF SENSORY TRANSDUCTION SYSTEM"/>
    <property type="match status" value="1"/>
</dbReference>
<dbReference type="GO" id="GO:0005886">
    <property type="term" value="C:plasma membrane"/>
    <property type="evidence" value="ECO:0007669"/>
    <property type="project" value="TreeGrafter"/>
</dbReference>
<dbReference type="SMART" id="SM00086">
    <property type="entry name" value="PAC"/>
    <property type="match status" value="1"/>
</dbReference>
<dbReference type="CDD" id="cd01949">
    <property type="entry name" value="GGDEF"/>
    <property type="match status" value="1"/>
</dbReference>
<dbReference type="CDD" id="cd00130">
    <property type="entry name" value="PAS"/>
    <property type="match status" value="1"/>
</dbReference>
<reference evidence="6 7" key="1">
    <citation type="journal article" date="2020" name="Microorganisms">
        <title>Osmotic Adaptation and Compatible Solute Biosynthesis of Phototrophic Bacteria as Revealed from Genome Analyses.</title>
        <authorList>
            <person name="Imhoff J.F."/>
            <person name="Rahn T."/>
            <person name="Kunzel S."/>
            <person name="Keller A."/>
            <person name="Neulinger S.C."/>
        </authorList>
    </citation>
    <scope>NUCLEOTIDE SEQUENCE [LARGE SCALE GENOMIC DNA]</scope>
    <source>
        <strain evidence="6 7">DSM 25653</strain>
    </source>
</reference>
<evidence type="ECO:0000259" key="5">
    <source>
        <dbReference type="PROSITE" id="PS50887"/>
    </source>
</evidence>
<feature type="domain" description="PAC" evidence="4">
    <location>
        <begin position="79"/>
        <end position="132"/>
    </location>
</feature>
<dbReference type="EMBL" id="NRRY01000027">
    <property type="protein sequence ID" value="MBK1619859.1"/>
    <property type="molecule type" value="Genomic_DNA"/>
</dbReference>
<dbReference type="GO" id="GO:1902201">
    <property type="term" value="P:negative regulation of bacterial-type flagellum-dependent cell motility"/>
    <property type="evidence" value="ECO:0007669"/>
    <property type="project" value="TreeGrafter"/>
</dbReference>
<dbReference type="GO" id="GO:0043709">
    <property type="term" value="P:cell adhesion involved in single-species biofilm formation"/>
    <property type="evidence" value="ECO:0007669"/>
    <property type="project" value="TreeGrafter"/>
</dbReference>
<evidence type="ECO:0000259" key="4">
    <source>
        <dbReference type="PROSITE" id="PS50113"/>
    </source>
</evidence>
<dbReference type="SUPFAM" id="SSF55073">
    <property type="entry name" value="Nucleotide cyclase"/>
    <property type="match status" value="1"/>
</dbReference>
<dbReference type="Pfam" id="PF00990">
    <property type="entry name" value="GGDEF"/>
    <property type="match status" value="1"/>
</dbReference>
<organism evidence="6 7">
    <name type="scientific">Lamprobacter modestohalophilus</name>
    <dbReference type="NCBI Taxonomy" id="1064514"/>
    <lineage>
        <taxon>Bacteria</taxon>
        <taxon>Pseudomonadati</taxon>
        <taxon>Pseudomonadota</taxon>
        <taxon>Gammaproteobacteria</taxon>
        <taxon>Chromatiales</taxon>
        <taxon>Chromatiaceae</taxon>
        <taxon>Lamprobacter</taxon>
    </lineage>
</organism>
<dbReference type="Proteomes" id="UP001138768">
    <property type="component" value="Unassembled WGS sequence"/>
</dbReference>
<dbReference type="PANTHER" id="PTHR45138:SF9">
    <property type="entry name" value="DIGUANYLATE CYCLASE DGCM-RELATED"/>
    <property type="match status" value="1"/>
</dbReference>
<dbReference type="InterPro" id="IPR000160">
    <property type="entry name" value="GGDEF_dom"/>
</dbReference>
<dbReference type="PROSITE" id="PS50113">
    <property type="entry name" value="PAC"/>
    <property type="match status" value="1"/>
</dbReference>
<accession>A0A9X1B585</accession>
<dbReference type="SMART" id="SM00267">
    <property type="entry name" value="GGDEF"/>
    <property type="match status" value="1"/>
</dbReference>